<dbReference type="Pfam" id="PF13419">
    <property type="entry name" value="HAD_2"/>
    <property type="match status" value="1"/>
</dbReference>
<dbReference type="InterPro" id="IPR041492">
    <property type="entry name" value="HAD_2"/>
</dbReference>
<dbReference type="AlphaFoldDB" id="A0A2H0YL63"/>
<dbReference type="NCBIfam" id="TIGR01549">
    <property type="entry name" value="HAD-SF-IA-v1"/>
    <property type="match status" value="1"/>
</dbReference>
<dbReference type="InterPro" id="IPR036412">
    <property type="entry name" value="HAD-like_sf"/>
</dbReference>
<dbReference type="Gene3D" id="3.40.50.1000">
    <property type="entry name" value="HAD superfamily/HAD-like"/>
    <property type="match status" value="1"/>
</dbReference>
<dbReference type="PRINTS" id="PR00413">
    <property type="entry name" value="HADHALOGNASE"/>
</dbReference>
<dbReference type="PANTHER" id="PTHR18901">
    <property type="entry name" value="2-DEOXYGLUCOSE-6-PHOSPHATE PHOSPHATASE 2"/>
    <property type="match status" value="1"/>
</dbReference>
<dbReference type="SFLD" id="SFLDG01129">
    <property type="entry name" value="C1.5:_HAD__Beta-PGM__Phosphata"/>
    <property type="match status" value="1"/>
</dbReference>
<dbReference type="SUPFAM" id="SSF56784">
    <property type="entry name" value="HAD-like"/>
    <property type="match status" value="1"/>
</dbReference>
<accession>A0A2H0YL63</accession>
<dbReference type="NCBIfam" id="TIGR01509">
    <property type="entry name" value="HAD-SF-IA-v3"/>
    <property type="match status" value="1"/>
</dbReference>
<dbReference type="SFLD" id="SFLDG01135">
    <property type="entry name" value="C1.5.6:_HAD__Beta-PGM__Phospha"/>
    <property type="match status" value="1"/>
</dbReference>
<dbReference type="EMBL" id="PEYD01000058">
    <property type="protein sequence ID" value="PIS39241.1"/>
    <property type="molecule type" value="Genomic_DNA"/>
</dbReference>
<evidence type="ECO:0000313" key="2">
    <source>
        <dbReference type="Proteomes" id="UP000230088"/>
    </source>
</evidence>
<reference evidence="2" key="1">
    <citation type="submission" date="2017-09" db="EMBL/GenBank/DDBJ databases">
        <title>Depth-based differentiation of microbial function through sediment-hosted aquifers and enrichment of novel symbionts in the deep terrestrial subsurface.</title>
        <authorList>
            <person name="Probst A.J."/>
            <person name="Ladd B."/>
            <person name="Jarett J.K."/>
            <person name="Geller-Mcgrath D.E."/>
            <person name="Sieber C.M.K."/>
            <person name="Emerson J.B."/>
            <person name="Anantharaman K."/>
            <person name="Thomas B.C."/>
            <person name="Malmstrom R."/>
            <person name="Stieglmeier M."/>
            <person name="Klingl A."/>
            <person name="Woyke T."/>
            <person name="Ryan C.M."/>
            <person name="Banfield J.F."/>
        </authorList>
    </citation>
    <scope>NUCLEOTIDE SEQUENCE [LARGE SCALE GENOMIC DNA]</scope>
</reference>
<protein>
    <recommendedName>
        <fullName evidence="3">HAD family phosphatase</fullName>
    </recommendedName>
</protein>
<dbReference type="InterPro" id="IPR023198">
    <property type="entry name" value="PGP-like_dom2"/>
</dbReference>
<dbReference type="SFLD" id="SFLDS00003">
    <property type="entry name" value="Haloacid_Dehalogenase"/>
    <property type="match status" value="1"/>
</dbReference>
<sequence>MPKLSQIKGIIFDLDGVLIDSEELHYLAWVKVLKPLGLNFSKKENFNYAGKQIDITAGELLEKYNLNVAKEKLVKQRRKIIIEYLKNSDVKLMPYARWAVKFFVKKNGTKLGLASGSVKEMIILKLKKAGLYSFFTAIVAGDDIKRGKPYPDSYLLAAKKLKLKPEECLAIEDTQYGCESAKSAGLFCFAIPNKYSRKQNFSKADKVFKDLEKAINYIKSKNLCLI</sequence>
<dbReference type="Proteomes" id="UP000230088">
    <property type="component" value="Unassembled WGS sequence"/>
</dbReference>
<comment type="caution">
    <text evidence="1">The sequence shown here is derived from an EMBL/GenBank/DDBJ whole genome shotgun (WGS) entry which is preliminary data.</text>
</comment>
<gene>
    <name evidence="1" type="ORF">COT33_03015</name>
</gene>
<name>A0A2H0YL63_9BACT</name>
<proteinExistence type="predicted"/>
<dbReference type="InterPro" id="IPR006439">
    <property type="entry name" value="HAD-SF_hydro_IA"/>
</dbReference>
<dbReference type="InterPro" id="IPR023214">
    <property type="entry name" value="HAD_sf"/>
</dbReference>
<organism evidence="1 2">
    <name type="scientific">Candidatus Nealsonbacteria bacterium CG08_land_8_20_14_0_20_38_20</name>
    <dbReference type="NCBI Taxonomy" id="1974705"/>
    <lineage>
        <taxon>Bacteria</taxon>
        <taxon>Candidatus Nealsoniibacteriota</taxon>
    </lineage>
</organism>
<dbReference type="PANTHER" id="PTHR18901:SF38">
    <property type="entry name" value="PSEUDOURIDINE-5'-PHOSPHATASE"/>
    <property type="match status" value="1"/>
</dbReference>
<evidence type="ECO:0008006" key="3">
    <source>
        <dbReference type="Google" id="ProtNLM"/>
    </source>
</evidence>
<dbReference type="Gene3D" id="1.10.150.240">
    <property type="entry name" value="Putative phosphatase, domain 2"/>
    <property type="match status" value="1"/>
</dbReference>
<evidence type="ECO:0000313" key="1">
    <source>
        <dbReference type="EMBL" id="PIS39241.1"/>
    </source>
</evidence>